<feature type="transmembrane region" description="Helical" evidence="2">
    <location>
        <begin position="85"/>
        <end position="105"/>
    </location>
</feature>
<feature type="transmembrane region" description="Helical" evidence="2">
    <location>
        <begin position="213"/>
        <end position="228"/>
    </location>
</feature>
<reference key="2">
    <citation type="submission" date="2011-02" db="EMBL/GenBank/DDBJ databases">
        <title>Genome sequence of Microbacterium testaceum StLB037.</title>
        <authorList>
            <person name="Morohoshi T."/>
            <person name="Wang W.Z."/>
            <person name="Someya N."/>
            <person name="Ikeda T."/>
        </authorList>
    </citation>
    <scope>NUCLEOTIDE SEQUENCE</scope>
    <source>
        <strain>StLB037</strain>
    </source>
</reference>
<feature type="region of interest" description="Disordered" evidence="1">
    <location>
        <begin position="1"/>
        <end position="30"/>
    </location>
</feature>
<dbReference type="KEGG" id="mts:MTES_2258"/>
<evidence type="ECO:0000256" key="1">
    <source>
        <dbReference type="SAM" id="MobiDB-lite"/>
    </source>
</evidence>
<name>E8NFE9_MICTS</name>
<feature type="transmembrane region" description="Helical" evidence="2">
    <location>
        <begin position="234"/>
        <end position="252"/>
    </location>
</feature>
<feature type="transmembrane region" description="Helical" evidence="2">
    <location>
        <begin position="117"/>
        <end position="137"/>
    </location>
</feature>
<gene>
    <name evidence="3" type="ordered locus">MTES_2258</name>
</gene>
<feature type="transmembrane region" description="Helical" evidence="2">
    <location>
        <begin position="327"/>
        <end position="353"/>
    </location>
</feature>
<organism evidence="3 4">
    <name type="scientific">Microbacterium testaceum (strain StLB037)</name>
    <dbReference type="NCBI Taxonomy" id="979556"/>
    <lineage>
        <taxon>Bacteria</taxon>
        <taxon>Bacillati</taxon>
        <taxon>Actinomycetota</taxon>
        <taxon>Actinomycetes</taxon>
        <taxon>Micrococcales</taxon>
        <taxon>Microbacteriaceae</taxon>
        <taxon>Microbacterium</taxon>
    </lineage>
</organism>
<evidence type="ECO:0000256" key="2">
    <source>
        <dbReference type="SAM" id="Phobius"/>
    </source>
</evidence>
<keyword evidence="2" id="KW-0812">Transmembrane</keyword>
<feature type="transmembrane region" description="Helical" evidence="2">
    <location>
        <begin position="149"/>
        <end position="171"/>
    </location>
</feature>
<feature type="transmembrane region" description="Helical" evidence="2">
    <location>
        <begin position="259"/>
        <end position="279"/>
    </location>
</feature>
<reference evidence="3 4" key="1">
    <citation type="journal article" date="2011" name="J. Bacteriol.">
        <title>Genome sequence of Microbacterium testaceum StLB037, an N-acylhomoserine lactone-degrading bacterium isolated from potato leaves.</title>
        <authorList>
            <person name="Morohoshi T."/>
            <person name="Wang W.-Z."/>
            <person name="Someya N."/>
            <person name="Ikeda T."/>
        </authorList>
    </citation>
    <scope>NUCLEOTIDE SEQUENCE [LARGE SCALE GENOMIC DNA]</scope>
    <source>
        <strain evidence="3 4">StLB037</strain>
    </source>
</reference>
<sequence length="410" mass="43769">MNSREWGRTLTPGMVIRPPSGGEGGNAGTDTRGTTTLRWVTYAAAFSSSWTGATFGGFNVVDYALGMTVVLLFATAFFQRRSLQIRSWMFLPLGAAAVVSAWNTIVKDAPFDVVMLLRIFLTMFVVAMIVFGFQSWFGGDYLRRLLKVWVAGIAFNGLAALAVSFGVVSFAGILTQATGDRLSGLASHPNSLAFSVSLAIAPCIFLVARERGRILWVICLVLILWGGMLSESRAALLVGLPALALATVVSIARSRWNSIAWPILIVGAVGAWFVVPLVLADSRLAGGAGALSDAGRSALNESALNLFLRNPLTGAGFESQAGVSVPLTVLTAGGILFAIGYYAFVFSPVPALWRRRRSPIAPYGLITVAALVSFGFFNPVFMERATYWPILIAMALCAGHRDEDARTASV</sequence>
<accession>E8NFE9</accession>
<dbReference type="eggNOG" id="COG3307">
    <property type="taxonomic scope" value="Bacteria"/>
</dbReference>
<dbReference type="EMBL" id="AP012052">
    <property type="protein sequence ID" value="BAJ75222.1"/>
    <property type="molecule type" value="Genomic_DNA"/>
</dbReference>
<feature type="transmembrane region" description="Helical" evidence="2">
    <location>
        <begin position="60"/>
        <end position="78"/>
    </location>
</feature>
<dbReference type="HOGENOM" id="CLU_670515_0_0_11"/>
<feature type="transmembrane region" description="Helical" evidence="2">
    <location>
        <begin position="360"/>
        <end position="381"/>
    </location>
</feature>
<evidence type="ECO:0000313" key="3">
    <source>
        <dbReference type="EMBL" id="BAJ75222.1"/>
    </source>
</evidence>
<keyword evidence="2" id="KW-1133">Transmembrane helix</keyword>
<evidence type="ECO:0008006" key="5">
    <source>
        <dbReference type="Google" id="ProtNLM"/>
    </source>
</evidence>
<feature type="transmembrane region" description="Helical" evidence="2">
    <location>
        <begin position="191"/>
        <end position="208"/>
    </location>
</feature>
<dbReference type="AlphaFoldDB" id="E8NFE9"/>
<dbReference type="Proteomes" id="UP000008975">
    <property type="component" value="Chromosome"/>
</dbReference>
<evidence type="ECO:0000313" key="4">
    <source>
        <dbReference type="Proteomes" id="UP000008975"/>
    </source>
</evidence>
<protein>
    <recommendedName>
        <fullName evidence="5">O-antigen ligase</fullName>
    </recommendedName>
</protein>
<keyword evidence="2" id="KW-0472">Membrane</keyword>
<proteinExistence type="predicted"/>